<accession>A0A371XDV6</accession>
<reference evidence="2" key="1">
    <citation type="submission" date="2018-08" db="EMBL/GenBank/DDBJ databases">
        <authorList>
            <person name="Im W.T."/>
        </authorList>
    </citation>
    <scope>NUCLEOTIDE SEQUENCE [LARGE SCALE GENOMIC DNA]</scope>
    <source>
        <strain evidence="2">LA-28</strain>
    </source>
</reference>
<dbReference type="EMBL" id="QURN01000008">
    <property type="protein sequence ID" value="RFC67373.1"/>
    <property type="molecule type" value="Genomic_DNA"/>
</dbReference>
<dbReference type="AlphaFoldDB" id="A0A371XDV6"/>
<proteinExistence type="predicted"/>
<name>A0A371XDV6_9HYPH</name>
<dbReference type="RefSeq" id="WP_116624245.1">
    <property type="nucleotide sequence ID" value="NZ_QURN01000008.1"/>
</dbReference>
<organism evidence="1 2">
    <name type="scientific">Mesorhizobium denitrificans</name>
    <dbReference type="NCBI Taxonomy" id="2294114"/>
    <lineage>
        <taxon>Bacteria</taxon>
        <taxon>Pseudomonadati</taxon>
        <taxon>Pseudomonadota</taxon>
        <taxon>Alphaproteobacteria</taxon>
        <taxon>Hyphomicrobiales</taxon>
        <taxon>Phyllobacteriaceae</taxon>
        <taxon>Mesorhizobium</taxon>
    </lineage>
</organism>
<gene>
    <name evidence="1" type="ORF">DY251_12610</name>
</gene>
<dbReference type="Proteomes" id="UP000262379">
    <property type="component" value="Unassembled WGS sequence"/>
</dbReference>
<keyword evidence="2" id="KW-1185">Reference proteome</keyword>
<protein>
    <submittedName>
        <fullName evidence="1">Uncharacterized protein</fullName>
    </submittedName>
</protein>
<evidence type="ECO:0000313" key="2">
    <source>
        <dbReference type="Proteomes" id="UP000262379"/>
    </source>
</evidence>
<comment type="caution">
    <text evidence="1">The sequence shown here is derived from an EMBL/GenBank/DDBJ whole genome shotgun (WGS) entry which is preliminary data.</text>
</comment>
<evidence type="ECO:0000313" key="1">
    <source>
        <dbReference type="EMBL" id="RFC67373.1"/>
    </source>
</evidence>
<sequence length="66" mass="7371">MQLTPAQKRELKIIAQIGISVWPGFPPDAIDRDLDPDFADYVENGIVRWTGKGYRVTAKGLRALDS</sequence>